<reference evidence="2 3" key="1">
    <citation type="submission" date="2020-10" db="EMBL/GenBank/DDBJ databases">
        <authorList>
            <person name="Klimov P.B."/>
            <person name="Dyachkov S.M."/>
            <person name="Chetverikov P.E."/>
        </authorList>
    </citation>
    <scope>NUCLEOTIDE SEQUENCE [LARGE SCALE GENOMIC DNA]</scope>
    <source>
        <strain evidence="2">BMOC 18-1129-001#AD2665</strain>
        <tissue evidence="2">Entire mites</tissue>
    </source>
</reference>
<dbReference type="Proteomes" id="UP000825002">
    <property type="component" value="Unassembled WGS sequence"/>
</dbReference>
<dbReference type="InterPro" id="IPR013766">
    <property type="entry name" value="Thioredoxin_domain"/>
</dbReference>
<dbReference type="EMBL" id="JAIFTH010000453">
    <property type="protein sequence ID" value="KAG9509485.1"/>
    <property type="molecule type" value="Genomic_DNA"/>
</dbReference>
<dbReference type="SUPFAM" id="SSF52833">
    <property type="entry name" value="Thioredoxin-like"/>
    <property type="match status" value="2"/>
</dbReference>
<dbReference type="InterPro" id="IPR029058">
    <property type="entry name" value="AB_hydrolase_fold"/>
</dbReference>
<evidence type="ECO:0000313" key="2">
    <source>
        <dbReference type="EMBL" id="KAG9509485.1"/>
    </source>
</evidence>
<feature type="domain" description="Thioredoxin" evidence="1">
    <location>
        <begin position="36"/>
        <end position="159"/>
    </location>
</feature>
<gene>
    <name evidence="2" type="primary">TXNDC11</name>
    <name evidence="2" type="ORF">GZH46_01994</name>
</gene>
<dbReference type="PANTHER" id="PTHR46497:SF1">
    <property type="entry name" value="THIOREDOXIN DOMAIN-CONTAINING PROTEIN 11"/>
    <property type="match status" value="1"/>
</dbReference>
<organism evidence="2 3">
    <name type="scientific">Fragariocoptes setiger</name>
    <dbReference type="NCBI Taxonomy" id="1670756"/>
    <lineage>
        <taxon>Eukaryota</taxon>
        <taxon>Metazoa</taxon>
        <taxon>Ecdysozoa</taxon>
        <taxon>Arthropoda</taxon>
        <taxon>Chelicerata</taxon>
        <taxon>Arachnida</taxon>
        <taxon>Acari</taxon>
        <taxon>Acariformes</taxon>
        <taxon>Trombidiformes</taxon>
        <taxon>Prostigmata</taxon>
        <taxon>Eupodina</taxon>
        <taxon>Eriophyoidea</taxon>
        <taxon>Phytoptidae</taxon>
        <taxon>Fragariocoptes</taxon>
    </lineage>
</organism>
<evidence type="ECO:0000313" key="3">
    <source>
        <dbReference type="Proteomes" id="UP000825002"/>
    </source>
</evidence>
<comment type="caution">
    <text evidence="2">The sequence shown here is derived from an EMBL/GenBank/DDBJ whole genome shotgun (WGS) entry which is preliminary data.</text>
</comment>
<dbReference type="Pfam" id="PF00085">
    <property type="entry name" value="Thioredoxin"/>
    <property type="match status" value="1"/>
</dbReference>
<name>A0ABQ7S7S8_9ACAR</name>
<evidence type="ECO:0000259" key="1">
    <source>
        <dbReference type="PROSITE" id="PS51352"/>
    </source>
</evidence>
<dbReference type="Gene3D" id="3.40.30.10">
    <property type="entry name" value="Glutaredoxin"/>
    <property type="match status" value="2"/>
</dbReference>
<dbReference type="Gene3D" id="3.40.50.1820">
    <property type="entry name" value="alpha/beta hydrolase"/>
    <property type="match status" value="1"/>
</dbReference>
<dbReference type="InterPro" id="IPR052792">
    <property type="entry name" value="Thioredoxin_dom-contain_11"/>
</dbReference>
<dbReference type="PANTHER" id="PTHR46497">
    <property type="entry name" value="THIOREDOXIN DOMAIN-CONTAINING PROTEIN 11"/>
    <property type="match status" value="1"/>
</dbReference>
<dbReference type="InterPro" id="IPR036249">
    <property type="entry name" value="Thioredoxin-like_sf"/>
</dbReference>
<proteinExistence type="predicted"/>
<dbReference type="PROSITE" id="PS51352">
    <property type="entry name" value="THIOREDOXIN_2"/>
    <property type="match status" value="1"/>
</dbReference>
<dbReference type="SUPFAM" id="SSF53474">
    <property type="entry name" value="alpha/beta-Hydrolases"/>
    <property type="match status" value="1"/>
</dbReference>
<protein>
    <submittedName>
        <fullName evidence="2">Thioredoxin domain-containing protein 11</fullName>
    </submittedName>
</protein>
<sequence length="847" mass="97161">MFCRPKVPARSLFICTLVLALIAALIAWKSEYLVIRQIKDPVKLFQNSSIVTDYEFGRPSNSWHELTHQDITLIYFYATWDPQSLRFKDDYESLAHEYDGRIKFIALNCWHPRSHCFSKGQRTSFYYPNLQAYVKGIAIEYIGPLTREYLSRFLDNLVKPIQLLHNYNDLSDLRLRHDAILMKRFNFTERSYYPPGFLNFWRASVKALNSDPFRRIKFVFAINDHLRDFGLKLRIHDQNSTIVHYMNSTTTLPVETEDDLLRLLVSKLVENAFWFTPDGNKDSQLSKLMNNQSVLLLFTPRMFGKEHLNPHVAMKMVAMHYRMCNENGPNKIAKSTLKRALEILPESMVGQHVDLNVLNCHCASCLGNHENRTLKFMAMDSQLYEAFADQLGVKLPKFGVDYMTRAVILMNDNVFVNPYNNSIEGYANFILDWHAKRCERHLKSDDSVFEANPGQFNLGVVNGTFRVREINGAQFTSEVLEDYNHNVIVYHYAPFCIMCHTVNHVFLQVAYDLKDNDDFKFVRLNSHTNDLPQAYEPTQYPTIVLWPKTSERSRGRIVYDNHEVLSLDFRLLGDNICNLSVGSRLESSGRYLAPVLMSHGIFEASALWLYQSEGIRPRNYASTSALLVNQSIEQLQQLAGPDQSSLAFLLSNTGYDVFLLNMRGTDLSLGHRNLSSSDSKYWDFAADELGLIDVRETLEFIRELTDTSKIGYAGHLLGTFTVTTLLAEHPKYADLIEPVISVAQVSYVASLNSPTVKQLFEFYASRSKVVEGKESLFGAFQPASGTIRKMLGKLCYGHKFTRSSVCRIFVELLGGVTEKSMAQRSQSSLVLITMEQFPYKKLPQHFT</sequence>
<keyword evidence="3" id="KW-1185">Reference proteome</keyword>
<dbReference type="InterPro" id="IPR000073">
    <property type="entry name" value="AB_hydrolase_1"/>
</dbReference>
<accession>A0ABQ7S7S8</accession>
<dbReference type="Pfam" id="PF00561">
    <property type="entry name" value="Abhydrolase_1"/>
    <property type="match status" value="1"/>
</dbReference>